<evidence type="ECO:0000313" key="1">
    <source>
        <dbReference type="EMBL" id="WAJ30965.1"/>
    </source>
</evidence>
<protein>
    <submittedName>
        <fullName evidence="1">Uncharacterized protein</fullName>
    </submittedName>
</protein>
<name>A0ACD4NW25_9HYPH</name>
<dbReference type="Proteomes" id="UP001163223">
    <property type="component" value="Chromosome"/>
</dbReference>
<gene>
    <name evidence="1" type="ORF">OXU80_12485</name>
</gene>
<reference evidence="1" key="1">
    <citation type="submission" date="2022-11" db="EMBL/GenBank/DDBJ databases">
        <title>beta-Carotene-producing bacterium, Jeongeuplla avenae sp. nov., alleviates the salt stress of Arabidopsis seedlings.</title>
        <authorList>
            <person name="Jiang L."/>
            <person name="Lee J."/>
        </authorList>
    </citation>
    <scope>NUCLEOTIDE SEQUENCE</scope>
    <source>
        <strain evidence="1">DY_R2A_6</strain>
    </source>
</reference>
<keyword evidence="2" id="KW-1185">Reference proteome</keyword>
<proteinExistence type="predicted"/>
<evidence type="ECO:0000313" key="2">
    <source>
        <dbReference type="Proteomes" id="UP001163223"/>
    </source>
</evidence>
<dbReference type="EMBL" id="CP113520">
    <property type="protein sequence ID" value="WAJ30965.1"/>
    <property type="molecule type" value="Genomic_DNA"/>
</dbReference>
<sequence length="201" mass="22611">MKKRSVPRDLKHIRLYDWMLSSPAYRSLSVYARCLYTEIRRRYNGSNNGAISMAFREAMELVGCSNRPLLAAFAELQEKGFVRAVQKGAFDWKTRADGKSRATTWLITEFKADHPTPSITAAKDFMRWSAIKSKEKARCDESTPMVCGEHTADRQMVCGEHTKRVTTAHHKGPDRLSDGVTRAHTYNTPLGVGGREDADAA</sequence>
<accession>A0ACD4NW25</accession>
<organism evidence="1 2">
    <name type="scientific">Antarcticirhabdus aurantiaca</name>
    <dbReference type="NCBI Taxonomy" id="2606717"/>
    <lineage>
        <taxon>Bacteria</taxon>
        <taxon>Pseudomonadati</taxon>
        <taxon>Pseudomonadota</taxon>
        <taxon>Alphaproteobacteria</taxon>
        <taxon>Hyphomicrobiales</taxon>
        <taxon>Aurantimonadaceae</taxon>
        <taxon>Antarcticirhabdus</taxon>
    </lineage>
</organism>